<comment type="subunit">
    <text evidence="1">Heterotrimer of A, B and C subunits.</text>
</comment>
<organism evidence="2 3">
    <name type="scientific">Uliginosibacterium paludis</name>
    <dbReference type="NCBI Taxonomy" id="1615952"/>
    <lineage>
        <taxon>Bacteria</taxon>
        <taxon>Pseudomonadati</taxon>
        <taxon>Pseudomonadota</taxon>
        <taxon>Betaproteobacteria</taxon>
        <taxon>Rhodocyclales</taxon>
        <taxon>Zoogloeaceae</taxon>
        <taxon>Uliginosibacterium</taxon>
    </lineage>
</organism>
<keyword evidence="1" id="KW-0648">Protein biosynthesis</keyword>
<protein>
    <recommendedName>
        <fullName evidence="1">Aspartyl/glutamyl-tRNA(Asn/Gln) amidotransferase subunit C</fullName>
        <shortName evidence="1">Asp/Glu-ADT subunit C</shortName>
        <ecNumber evidence="1">6.3.5.-</ecNumber>
    </recommendedName>
</protein>
<sequence>MSLTLEQVDRIARLARIELTPETREATRGKLDGIFGLIEQMQAVDTTGVAPMSHPQDVVQRLRPDAVTETDRRDAFQAVAPEAEAGLYLVPRVIE</sequence>
<keyword evidence="1" id="KW-0436">Ligase</keyword>
<dbReference type="SUPFAM" id="SSF141000">
    <property type="entry name" value="Glu-tRNAGln amidotransferase C subunit"/>
    <property type="match status" value="1"/>
</dbReference>
<dbReference type="Proteomes" id="UP001548590">
    <property type="component" value="Unassembled WGS sequence"/>
</dbReference>
<dbReference type="EC" id="6.3.5.-" evidence="1"/>
<gene>
    <name evidence="1 2" type="primary">gatC</name>
    <name evidence="2" type="ORF">ABVT11_13780</name>
</gene>
<dbReference type="RefSeq" id="WP_345924825.1">
    <property type="nucleotide sequence ID" value="NZ_JBDIVF010000002.1"/>
</dbReference>
<dbReference type="PANTHER" id="PTHR15004">
    <property type="entry name" value="GLUTAMYL-TRNA(GLN) AMIDOTRANSFERASE SUBUNIT C, MITOCHONDRIAL"/>
    <property type="match status" value="1"/>
</dbReference>
<evidence type="ECO:0000256" key="1">
    <source>
        <dbReference type="HAMAP-Rule" id="MF_00122"/>
    </source>
</evidence>
<dbReference type="NCBIfam" id="TIGR00135">
    <property type="entry name" value="gatC"/>
    <property type="match status" value="1"/>
</dbReference>
<dbReference type="EMBL" id="JBEWLZ010000008">
    <property type="protein sequence ID" value="MET1490902.1"/>
    <property type="molecule type" value="Genomic_DNA"/>
</dbReference>
<evidence type="ECO:0000313" key="3">
    <source>
        <dbReference type="Proteomes" id="UP001548590"/>
    </source>
</evidence>
<keyword evidence="1" id="KW-0547">Nucleotide-binding</keyword>
<dbReference type="InterPro" id="IPR003837">
    <property type="entry name" value="GatC"/>
</dbReference>
<reference evidence="2 3" key="1">
    <citation type="submission" date="2024-07" db="EMBL/GenBank/DDBJ databases">
        <title>Uliginosibacterium paludis KCTC:42655.</title>
        <authorList>
            <person name="Kim M.K."/>
        </authorList>
    </citation>
    <scope>NUCLEOTIDE SEQUENCE [LARGE SCALE GENOMIC DNA]</scope>
    <source>
        <strain evidence="2 3">KCTC 42655</strain>
    </source>
</reference>
<proteinExistence type="inferred from homology"/>
<keyword evidence="3" id="KW-1185">Reference proteome</keyword>
<dbReference type="HAMAP" id="MF_00122">
    <property type="entry name" value="GatC"/>
    <property type="match status" value="1"/>
</dbReference>
<comment type="function">
    <text evidence="1">Allows the formation of correctly charged Asn-tRNA(Asn) or Gln-tRNA(Gln) through the transamidation of misacylated Asp-tRNA(Asn) or Glu-tRNA(Gln) in organisms which lack either or both of asparaginyl-tRNA or glutaminyl-tRNA synthetases. The reaction takes place in the presence of glutamine and ATP through an activated phospho-Asp-tRNA(Asn) or phospho-Glu-tRNA(Gln).</text>
</comment>
<comment type="caution">
    <text evidence="2">The sequence shown here is derived from an EMBL/GenBank/DDBJ whole genome shotgun (WGS) entry which is preliminary data.</text>
</comment>
<keyword evidence="1" id="KW-0067">ATP-binding</keyword>
<comment type="catalytic activity">
    <reaction evidence="1">
        <text>L-aspartyl-tRNA(Asn) + L-glutamine + ATP + H2O = L-asparaginyl-tRNA(Asn) + L-glutamate + ADP + phosphate + 2 H(+)</text>
        <dbReference type="Rhea" id="RHEA:14513"/>
        <dbReference type="Rhea" id="RHEA-COMP:9674"/>
        <dbReference type="Rhea" id="RHEA-COMP:9677"/>
        <dbReference type="ChEBI" id="CHEBI:15377"/>
        <dbReference type="ChEBI" id="CHEBI:15378"/>
        <dbReference type="ChEBI" id="CHEBI:29985"/>
        <dbReference type="ChEBI" id="CHEBI:30616"/>
        <dbReference type="ChEBI" id="CHEBI:43474"/>
        <dbReference type="ChEBI" id="CHEBI:58359"/>
        <dbReference type="ChEBI" id="CHEBI:78515"/>
        <dbReference type="ChEBI" id="CHEBI:78516"/>
        <dbReference type="ChEBI" id="CHEBI:456216"/>
    </reaction>
</comment>
<dbReference type="Pfam" id="PF02686">
    <property type="entry name" value="GatC"/>
    <property type="match status" value="1"/>
</dbReference>
<dbReference type="InterPro" id="IPR036113">
    <property type="entry name" value="Asp/Glu-ADT_sf_sub_c"/>
</dbReference>
<name>A0ABV2CT10_9RHOO</name>
<dbReference type="PANTHER" id="PTHR15004:SF0">
    <property type="entry name" value="GLUTAMYL-TRNA(GLN) AMIDOTRANSFERASE SUBUNIT C, MITOCHONDRIAL"/>
    <property type="match status" value="1"/>
</dbReference>
<dbReference type="Gene3D" id="1.10.20.60">
    <property type="entry name" value="Glu-tRNAGln amidotransferase C subunit, N-terminal domain"/>
    <property type="match status" value="1"/>
</dbReference>
<evidence type="ECO:0000313" key="2">
    <source>
        <dbReference type="EMBL" id="MET1490902.1"/>
    </source>
</evidence>
<accession>A0ABV2CT10</accession>
<comment type="catalytic activity">
    <reaction evidence="1">
        <text>L-glutamyl-tRNA(Gln) + L-glutamine + ATP + H2O = L-glutaminyl-tRNA(Gln) + L-glutamate + ADP + phosphate + H(+)</text>
        <dbReference type="Rhea" id="RHEA:17521"/>
        <dbReference type="Rhea" id="RHEA-COMP:9681"/>
        <dbReference type="Rhea" id="RHEA-COMP:9684"/>
        <dbReference type="ChEBI" id="CHEBI:15377"/>
        <dbReference type="ChEBI" id="CHEBI:15378"/>
        <dbReference type="ChEBI" id="CHEBI:29985"/>
        <dbReference type="ChEBI" id="CHEBI:30616"/>
        <dbReference type="ChEBI" id="CHEBI:43474"/>
        <dbReference type="ChEBI" id="CHEBI:58359"/>
        <dbReference type="ChEBI" id="CHEBI:78520"/>
        <dbReference type="ChEBI" id="CHEBI:78521"/>
        <dbReference type="ChEBI" id="CHEBI:456216"/>
    </reaction>
</comment>
<comment type="similarity">
    <text evidence="1">Belongs to the GatC family.</text>
</comment>